<comment type="caution">
    <text evidence="2">The sequence shown here is derived from an EMBL/GenBank/DDBJ whole genome shotgun (WGS) entry which is preliminary data.</text>
</comment>
<feature type="region of interest" description="Disordered" evidence="1">
    <location>
        <begin position="125"/>
        <end position="235"/>
    </location>
</feature>
<dbReference type="AlphaFoldDB" id="A0A919R0S2"/>
<feature type="compositionally biased region" description="Low complexity" evidence="1">
    <location>
        <begin position="199"/>
        <end position="215"/>
    </location>
</feature>
<name>A0A919R0S2_9ACTN</name>
<feature type="compositionally biased region" description="Gly residues" evidence="1">
    <location>
        <begin position="186"/>
        <end position="198"/>
    </location>
</feature>
<keyword evidence="3" id="KW-1185">Reference proteome</keyword>
<feature type="compositionally biased region" description="Low complexity" evidence="1">
    <location>
        <begin position="224"/>
        <end position="235"/>
    </location>
</feature>
<dbReference type="Proteomes" id="UP000655287">
    <property type="component" value="Unassembled WGS sequence"/>
</dbReference>
<evidence type="ECO:0000313" key="2">
    <source>
        <dbReference type="EMBL" id="GII77664.1"/>
    </source>
</evidence>
<feature type="compositionally biased region" description="Low complexity" evidence="1">
    <location>
        <begin position="165"/>
        <end position="185"/>
    </location>
</feature>
<gene>
    <name evidence="2" type="ORF">Sru01_26460</name>
</gene>
<reference evidence="2" key="1">
    <citation type="submission" date="2021-01" db="EMBL/GenBank/DDBJ databases">
        <title>Whole genome shotgun sequence of Sphaerisporangium rufum NBRC 109079.</title>
        <authorList>
            <person name="Komaki H."/>
            <person name="Tamura T."/>
        </authorList>
    </citation>
    <scope>NUCLEOTIDE SEQUENCE</scope>
    <source>
        <strain evidence="2">NBRC 109079</strain>
    </source>
</reference>
<feature type="compositionally biased region" description="Gly residues" evidence="1">
    <location>
        <begin position="151"/>
        <end position="164"/>
    </location>
</feature>
<organism evidence="2 3">
    <name type="scientific">Sphaerisporangium rufum</name>
    <dbReference type="NCBI Taxonomy" id="1381558"/>
    <lineage>
        <taxon>Bacteria</taxon>
        <taxon>Bacillati</taxon>
        <taxon>Actinomycetota</taxon>
        <taxon>Actinomycetes</taxon>
        <taxon>Streptosporangiales</taxon>
        <taxon>Streptosporangiaceae</taxon>
        <taxon>Sphaerisporangium</taxon>
    </lineage>
</organism>
<dbReference type="EMBL" id="BOOU01000036">
    <property type="protein sequence ID" value="GII77664.1"/>
    <property type="molecule type" value="Genomic_DNA"/>
</dbReference>
<sequence>MNSETAEEPRRRHLRERLEGILVRTERARAWGDAARPFRSLVNRDGYVPIRTRLSVDDLDTLAGARRELLCFTELSLRLLDLHQPRDAGGAGGAAARPILRCRSCMWRWPCPTFRAMAEALATLPSWDAPGGPAPQGRAPGTGRRGVRGRAPGGGAHALPGGAGAHAAPGGAHTAPGGPGAHTLPGGPGAHVAPGGGSAAASAGGRAGGSHAAGPTGTRELPAVGRSGVSSRRGG</sequence>
<feature type="compositionally biased region" description="Low complexity" evidence="1">
    <location>
        <begin position="129"/>
        <end position="142"/>
    </location>
</feature>
<protein>
    <submittedName>
        <fullName evidence="2">Uncharacterized protein</fullName>
    </submittedName>
</protein>
<evidence type="ECO:0000313" key="3">
    <source>
        <dbReference type="Proteomes" id="UP000655287"/>
    </source>
</evidence>
<dbReference type="RefSeq" id="WP_203984605.1">
    <property type="nucleotide sequence ID" value="NZ_BOOU01000036.1"/>
</dbReference>
<accession>A0A919R0S2</accession>
<proteinExistence type="predicted"/>
<evidence type="ECO:0000256" key="1">
    <source>
        <dbReference type="SAM" id="MobiDB-lite"/>
    </source>
</evidence>